<evidence type="ECO:0000313" key="3">
    <source>
        <dbReference type="Proteomes" id="UP000054935"/>
    </source>
</evidence>
<feature type="transmembrane region" description="Helical" evidence="1">
    <location>
        <begin position="35"/>
        <end position="59"/>
    </location>
</feature>
<name>A0A0P1GD61_9RHOB</name>
<dbReference type="RefSeq" id="WP_058247938.1">
    <property type="nucleotide sequence ID" value="NZ_CYSE01000004.1"/>
</dbReference>
<organism evidence="2 3">
    <name type="scientific">Tropicibacter naphthalenivorans</name>
    <dbReference type="NCBI Taxonomy" id="441103"/>
    <lineage>
        <taxon>Bacteria</taxon>
        <taxon>Pseudomonadati</taxon>
        <taxon>Pseudomonadota</taxon>
        <taxon>Alphaproteobacteria</taxon>
        <taxon>Rhodobacterales</taxon>
        <taxon>Roseobacteraceae</taxon>
        <taxon>Tropicibacter</taxon>
    </lineage>
</organism>
<evidence type="ECO:0000256" key="1">
    <source>
        <dbReference type="SAM" id="Phobius"/>
    </source>
</evidence>
<gene>
    <name evidence="2" type="ORF">TRN7648_02435</name>
</gene>
<keyword evidence="1" id="KW-0812">Transmembrane</keyword>
<feature type="transmembrane region" description="Helical" evidence="1">
    <location>
        <begin position="6"/>
        <end position="23"/>
    </location>
</feature>
<feature type="transmembrane region" description="Helical" evidence="1">
    <location>
        <begin position="79"/>
        <end position="98"/>
    </location>
</feature>
<accession>A0A0P1GD61</accession>
<dbReference type="AlphaFoldDB" id="A0A0P1GD61"/>
<proteinExistence type="predicted"/>
<dbReference type="EMBL" id="CYSE01000004">
    <property type="protein sequence ID" value="CUH79367.1"/>
    <property type="molecule type" value="Genomic_DNA"/>
</dbReference>
<sequence length="110" mass="11769">MLVNLALPFLILIALAILVPRGIERYTPESLPGLVLLATLSALALWLLSALLFAGLYLLRGPEVAAMLELAPGAGAAHLAHVGWQAVLIWGPVLALVVMTSPRRWKSAVW</sequence>
<evidence type="ECO:0000313" key="2">
    <source>
        <dbReference type="EMBL" id="CUH79367.1"/>
    </source>
</evidence>
<dbReference type="Proteomes" id="UP000054935">
    <property type="component" value="Unassembled WGS sequence"/>
</dbReference>
<dbReference type="STRING" id="441103.TRN7648_02435"/>
<keyword evidence="1" id="KW-0472">Membrane</keyword>
<reference evidence="2 3" key="1">
    <citation type="submission" date="2015-09" db="EMBL/GenBank/DDBJ databases">
        <authorList>
            <consortium name="Swine Surveillance"/>
        </authorList>
    </citation>
    <scope>NUCLEOTIDE SEQUENCE [LARGE SCALE GENOMIC DNA]</scope>
    <source>
        <strain evidence="2 3">CECT 7648</strain>
    </source>
</reference>
<keyword evidence="1" id="KW-1133">Transmembrane helix</keyword>
<keyword evidence="3" id="KW-1185">Reference proteome</keyword>
<protein>
    <submittedName>
        <fullName evidence="2">Uncharacterized protein</fullName>
    </submittedName>
</protein>